<dbReference type="Pfam" id="PF01113">
    <property type="entry name" value="DapB_N"/>
    <property type="match status" value="1"/>
</dbReference>
<keyword evidence="7 13" id="KW-0520">NAD</keyword>
<feature type="binding site" evidence="13">
    <location>
        <position position="206"/>
    </location>
    <ligand>
        <name>(S)-2,3,4,5-tetrahydrodipicolinate</name>
        <dbReference type="ChEBI" id="CHEBI:16845"/>
    </ligand>
</feature>
<comment type="similarity">
    <text evidence="1 13">Belongs to the DapB family.</text>
</comment>
<dbReference type="NCBIfam" id="TIGR00036">
    <property type="entry name" value="dapB"/>
    <property type="match status" value="1"/>
</dbReference>
<keyword evidence="5 13" id="KW-0220">Diaminopimelate biosynthesis</keyword>
<dbReference type="UniPathway" id="UPA00034">
    <property type="reaction ID" value="UER00018"/>
</dbReference>
<evidence type="ECO:0000256" key="1">
    <source>
        <dbReference type="ARBA" id="ARBA00006642"/>
    </source>
</evidence>
<evidence type="ECO:0000256" key="9">
    <source>
        <dbReference type="ARBA" id="ARBA00037922"/>
    </source>
</evidence>
<feature type="binding site" evidence="13">
    <location>
        <begin position="175"/>
        <end position="178"/>
    </location>
    <ligand>
        <name>NAD(+)</name>
        <dbReference type="ChEBI" id="CHEBI:57540"/>
    </ligand>
</feature>
<feature type="binding site" evidence="13">
    <location>
        <begin position="59"/>
        <end position="64"/>
    </location>
    <ligand>
        <name>NAD(+)</name>
        <dbReference type="ChEBI" id="CHEBI:57540"/>
    </ligand>
</feature>
<evidence type="ECO:0000256" key="10">
    <source>
        <dbReference type="ARBA" id="ARBA00038983"/>
    </source>
</evidence>
<dbReference type="STRING" id="476652.DEAC_c34280"/>
<dbReference type="EMBL" id="LDZY01000012">
    <property type="protein sequence ID" value="KLU64784.1"/>
    <property type="molecule type" value="Genomic_DNA"/>
</dbReference>
<dbReference type="Gene3D" id="3.40.50.720">
    <property type="entry name" value="NAD(P)-binding Rossmann-like Domain"/>
    <property type="match status" value="1"/>
</dbReference>
<feature type="domain" description="Dihydrodipicolinate reductase C-terminal" evidence="15">
    <location>
        <begin position="181"/>
        <end position="315"/>
    </location>
</feature>
<evidence type="ECO:0000256" key="8">
    <source>
        <dbReference type="ARBA" id="ARBA00023154"/>
    </source>
</evidence>
<comment type="pathway">
    <text evidence="9 13">Amino-acid biosynthesis; L-lysine biosynthesis via DAP pathway; (S)-tetrahydrodipicolinate from L-aspartate: step 4/4.</text>
</comment>
<comment type="caution">
    <text evidence="13">Lacks conserved residue(s) required for the propagation of feature annotation.</text>
</comment>
<feature type="domain" description="Dihydrodipicolinate reductase N-terminal" evidence="14">
    <location>
        <begin position="53"/>
        <end position="178"/>
    </location>
</feature>
<protein>
    <recommendedName>
        <fullName evidence="10 13">4-hydroxy-tetrahydrodipicolinate reductase</fullName>
        <shortName evidence="13">HTPA reductase</shortName>
        <ecNumber evidence="10 13">1.17.1.8</ecNumber>
    </recommendedName>
</protein>
<dbReference type="GO" id="GO:0019877">
    <property type="term" value="P:diaminopimelate biosynthetic process"/>
    <property type="evidence" value="ECO:0007669"/>
    <property type="project" value="UniProtKB-UniRule"/>
</dbReference>
<dbReference type="HAMAP" id="MF_00102">
    <property type="entry name" value="DapB"/>
    <property type="match status" value="1"/>
</dbReference>
<evidence type="ECO:0000256" key="12">
    <source>
        <dbReference type="ARBA" id="ARBA00049396"/>
    </source>
</evidence>
<dbReference type="InterPro" id="IPR023940">
    <property type="entry name" value="DHDPR_bac"/>
</dbReference>
<comment type="catalytic activity">
    <reaction evidence="12 13">
        <text>(S)-2,3,4,5-tetrahydrodipicolinate + NAD(+) + H2O = (2S,4S)-4-hydroxy-2,3,4,5-tetrahydrodipicolinate + NADH + H(+)</text>
        <dbReference type="Rhea" id="RHEA:35323"/>
        <dbReference type="ChEBI" id="CHEBI:15377"/>
        <dbReference type="ChEBI" id="CHEBI:15378"/>
        <dbReference type="ChEBI" id="CHEBI:16845"/>
        <dbReference type="ChEBI" id="CHEBI:57540"/>
        <dbReference type="ChEBI" id="CHEBI:57945"/>
        <dbReference type="ChEBI" id="CHEBI:67139"/>
        <dbReference type="EC" id="1.17.1.8"/>
    </reaction>
</comment>
<evidence type="ECO:0000256" key="3">
    <source>
        <dbReference type="ARBA" id="ARBA00022605"/>
    </source>
</evidence>
<evidence type="ECO:0000256" key="7">
    <source>
        <dbReference type="ARBA" id="ARBA00023027"/>
    </source>
</evidence>
<evidence type="ECO:0000256" key="4">
    <source>
        <dbReference type="ARBA" id="ARBA00022857"/>
    </source>
</evidence>
<evidence type="ECO:0000256" key="11">
    <source>
        <dbReference type="ARBA" id="ARBA00049080"/>
    </source>
</evidence>
<dbReference type="InterPro" id="IPR022664">
    <property type="entry name" value="DapB_N_CS"/>
</dbReference>
<evidence type="ECO:0000256" key="5">
    <source>
        <dbReference type="ARBA" id="ARBA00022915"/>
    </source>
</evidence>
<dbReference type="PANTHER" id="PTHR20836:SF0">
    <property type="entry name" value="4-HYDROXY-TETRAHYDRODIPICOLINATE REDUCTASE 1, CHLOROPLASTIC-RELATED"/>
    <property type="match status" value="1"/>
</dbReference>
<dbReference type="GO" id="GO:0009089">
    <property type="term" value="P:lysine biosynthetic process via diaminopimelate"/>
    <property type="evidence" value="ECO:0007669"/>
    <property type="project" value="UniProtKB-UniRule"/>
</dbReference>
<keyword evidence="8 13" id="KW-0457">Lysine biosynthesis</keyword>
<evidence type="ECO:0000256" key="13">
    <source>
        <dbReference type="HAMAP-Rule" id="MF_00102"/>
    </source>
</evidence>
<gene>
    <name evidence="13 16" type="primary">dapB</name>
    <name evidence="16" type="ORF">DEAC_c34280</name>
</gene>
<reference evidence="16 17" key="1">
    <citation type="submission" date="2015-06" db="EMBL/GenBank/DDBJ databases">
        <title>Draft genome of the moderately acidophilic sulfate reducer Candidatus Desulfosporosinus acididurans strain M1.</title>
        <authorList>
            <person name="Poehlein A."/>
            <person name="Petzsch P."/>
            <person name="Johnson B.D."/>
            <person name="Schloemann M."/>
            <person name="Daniel R."/>
            <person name="Muehling M."/>
        </authorList>
    </citation>
    <scope>NUCLEOTIDE SEQUENCE [LARGE SCALE GENOMIC DNA]</scope>
    <source>
        <strain evidence="16 17">M1</strain>
    </source>
</reference>
<evidence type="ECO:0000313" key="17">
    <source>
        <dbReference type="Proteomes" id="UP000036356"/>
    </source>
</evidence>
<dbReference type="GO" id="GO:0016726">
    <property type="term" value="F:oxidoreductase activity, acting on CH or CH2 groups, NAD or NADP as acceptor"/>
    <property type="evidence" value="ECO:0007669"/>
    <property type="project" value="UniProtKB-UniRule"/>
</dbReference>
<dbReference type="FunFam" id="3.30.360.10:FF:000009">
    <property type="entry name" value="4-hydroxy-tetrahydrodipicolinate reductase"/>
    <property type="match status" value="1"/>
</dbReference>
<evidence type="ECO:0000259" key="15">
    <source>
        <dbReference type="Pfam" id="PF05173"/>
    </source>
</evidence>
<dbReference type="Proteomes" id="UP000036356">
    <property type="component" value="Unassembled WGS sequence"/>
</dbReference>
<dbReference type="SUPFAM" id="SSF51735">
    <property type="entry name" value="NAD(P)-binding Rossmann-fold domains"/>
    <property type="match status" value="1"/>
</dbReference>
<dbReference type="SUPFAM" id="SSF55347">
    <property type="entry name" value="Glyceraldehyde-3-phosphate dehydrogenase-like, C-terminal domain"/>
    <property type="match status" value="1"/>
</dbReference>
<dbReference type="CDD" id="cd02274">
    <property type="entry name" value="DHDPR_N"/>
    <property type="match status" value="1"/>
</dbReference>
<comment type="caution">
    <text evidence="13">Was originally thought to be a dihydrodipicolinate reductase (DHDPR), catalyzing the conversion of dihydrodipicolinate to tetrahydrodipicolinate. However, it was shown in E.coli that the substrate of the enzymatic reaction is not dihydrodipicolinate (DHDP) but in fact (2S,4S)-4-hydroxy-2,3,4,5-tetrahydrodipicolinic acid (HTPA), the product released by the DapA-catalyzed reaction.</text>
</comment>
<dbReference type="Gene3D" id="3.30.360.10">
    <property type="entry name" value="Dihydrodipicolinate Reductase, domain 2"/>
    <property type="match status" value="1"/>
</dbReference>
<keyword evidence="6 13" id="KW-0560">Oxidoreductase</keyword>
<dbReference type="GO" id="GO:0051287">
    <property type="term" value="F:NAD binding"/>
    <property type="evidence" value="ECO:0007669"/>
    <property type="project" value="UniProtKB-UniRule"/>
</dbReference>
<organism evidence="16 17">
    <name type="scientific">Desulfosporosinus acididurans</name>
    <dbReference type="NCBI Taxonomy" id="476652"/>
    <lineage>
        <taxon>Bacteria</taxon>
        <taxon>Bacillati</taxon>
        <taxon>Bacillota</taxon>
        <taxon>Clostridia</taxon>
        <taxon>Eubacteriales</taxon>
        <taxon>Desulfitobacteriaceae</taxon>
        <taxon>Desulfosporosinus</taxon>
    </lineage>
</organism>
<dbReference type="AlphaFoldDB" id="A0A0J1FMR1"/>
<dbReference type="InterPro" id="IPR036291">
    <property type="entry name" value="NAD(P)-bd_dom_sf"/>
</dbReference>
<dbReference type="InterPro" id="IPR000846">
    <property type="entry name" value="DapB_N"/>
</dbReference>
<proteinExistence type="inferred from homology"/>
<evidence type="ECO:0000259" key="14">
    <source>
        <dbReference type="Pfam" id="PF01113"/>
    </source>
</evidence>
<comment type="subunit">
    <text evidence="13">Homotetramer.</text>
</comment>
<dbReference type="GO" id="GO:0050661">
    <property type="term" value="F:NADP binding"/>
    <property type="evidence" value="ECO:0007669"/>
    <property type="project" value="UniProtKB-UniRule"/>
</dbReference>
<dbReference type="GO" id="GO:0005829">
    <property type="term" value="C:cytosol"/>
    <property type="evidence" value="ECO:0007669"/>
    <property type="project" value="TreeGrafter"/>
</dbReference>
<comment type="subcellular location">
    <subcellularLocation>
        <location evidence="13">Cytoplasm</location>
    </subcellularLocation>
</comment>
<evidence type="ECO:0000313" key="16">
    <source>
        <dbReference type="EMBL" id="KLU64784.1"/>
    </source>
</evidence>
<keyword evidence="17" id="KW-1185">Reference proteome</keyword>
<dbReference type="EC" id="1.17.1.8" evidence="10 13"/>
<accession>A0A0J1FMR1</accession>
<comment type="catalytic activity">
    <reaction evidence="11 13">
        <text>(S)-2,3,4,5-tetrahydrodipicolinate + NADP(+) + H2O = (2S,4S)-4-hydroxy-2,3,4,5-tetrahydrodipicolinate + NADPH + H(+)</text>
        <dbReference type="Rhea" id="RHEA:35331"/>
        <dbReference type="ChEBI" id="CHEBI:15377"/>
        <dbReference type="ChEBI" id="CHEBI:15378"/>
        <dbReference type="ChEBI" id="CHEBI:16845"/>
        <dbReference type="ChEBI" id="CHEBI:57783"/>
        <dbReference type="ChEBI" id="CHEBI:58349"/>
        <dbReference type="ChEBI" id="CHEBI:67139"/>
        <dbReference type="EC" id="1.17.1.8"/>
    </reaction>
</comment>
<dbReference type="Pfam" id="PF05173">
    <property type="entry name" value="DapB_C"/>
    <property type="match status" value="1"/>
</dbReference>
<keyword evidence="2 13" id="KW-0963">Cytoplasm</keyword>
<dbReference type="PATRIC" id="fig|476652.3.peg.3617"/>
<evidence type="ECO:0000256" key="2">
    <source>
        <dbReference type="ARBA" id="ARBA00022490"/>
    </source>
</evidence>
<name>A0A0J1FMR1_9FIRM</name>
<feature type="active site" description="Proton donor" evidence="13">
    <location>
        <position position="209"/>
    </location>
</feature>
<dbReference type="GO" id="GO:0008839">
    <property type="term" value="F:4-hydroxy-tetrahydrodipicolinate reductase"/>
    <property type="evidence" value="ECO:0007669"/>
    <property type="project" value="UniProtKB-UniRule"/>
</dbReference>
<comment type="function">
    <text evidence="13">Catalyzes the conversion of 4-hydroxy-tetrahydrodipicolinate (HTPA) to tetrahydrodipicolinate.</text>
</comment>
<keyword evidence="4 13" id="KW-0521">NADP</keyword>
<evidence type="ECO:0000256" key="6">
    <source>
        <dbReference type="ARBA" id="ARBA00023002"/>
    </source>
</evidence>
<dbReference type="PANTHER" id="PTHR20836">
    <property type="entry name" value="DIHYDRODIPICOLINATE REDUCTASE"/>
    <property type="match status" value="1"/>
</dbReference>
<feature type="active site" description="Proton donor/acceptor" evidence="13">
    <location>
        <position position="205"/>
    </location>
</feature>
<comment type="caution">
    <text evidence="16">The sequence shown here is derived from an EMBL/GenBank/DDBJ whole genome shotgun (WGS) entry which is preliminary data.</text>
</comment>
<dbReference type="PROSITE" id="PS01298">
    <property type="entry name" value="DAPB"/>
    <property type="match status" value="1"/>
</dbReference>
<keyword evidence="3 13" id="KW-0028">Amino-acid biosynthesis</keyword>
<feature type="binding site" evidence="13">
    <location>
        <begin position="215"/>
        <end position="216"/>
    </location>
    <ligand>
        <name>(S)-2,3,4,5-tetrahydrodipicolinate</name>
        <dbReference type="ChEBI" id="CHEBI:16845"/>
    </ligand>
</feature>
<dbReference type="InterPro" id="IPR022663">
    <property type="entry name" value="DapB_C"/>
</dbReference>
<sequence>MICTISLTIIAKIFNLTDNGIPNKMKGKALTPHCVWQRGFALLSQEGFPLKKIRVFVAGASGKMGQEVIRSLIKEDDLILVGASDTRHQGMDVGFVVGLPRMGLDISGPLDVECLRTSNADVLVDFTNPQSVLKNAKTAIIAGVVPVVGTTGLDDAELEEIRTLAVKEGVGAFIAPNFSIGAILMMRFAREAAKYFPHVDILELHHDQKLDAPSGTALKTAELISEVRPPMVQGHPNEYEKIPGARGADIGGIHIHSVRLPGLIAHQEVLFGGLGQALTIRHDAYTRETYMPGVMLAIRKAVDLTDLVVGLENFLD</sequence>
<feature type="binding site" evidence="13">
    <location>
        <begin position="149"/>
        <end position="151"/>
    </location>
    <ligand>
        <name>NAD(+)</name>
        <dbReference type="ChEBI" id="CHEBI:57540"/>
    </ligand>
</feature>